<sequence length="155" mass="17412">MNFKKATILLIIFVAGIVVGGYLFRDVQPRSFLKIDACDKNCLNPNELLGLIGSVGIQNLPDLMPFVVKETDKTVVIDSPVHEAPIHYVIIPKKDIKDAGDISESDKEYLIDAYAVIGEIVREENLKQYKIYTNGPYYQTVTYLHFHLLAKAIGE</sequence>
<dbReference type="GO" id="GO:0003824">
    <property type="term" value="F:catalytic activity"/>
    <property type="evidence" value="ECO:0007669"/>
    <property type="project" value="InterPro"/>
</dbReference>
<protein>
    <recommendedName>
        <fullName evidence="3">HIT domain-containing protein</fullName>
    </recommendedName>
</protein>
<dbReference type="Pfam" id="PF11969">
    <property type="entry name" value="DcpS_C"/>
    <property type="match status" value="1"/>
</dbReference>
<dbReference type="SUPFAM" id="SSF54197">
    <property type="entry name" value="HIT-like"/>
    <property type="match status" value="1"/>
</dbReference>
<dbReference type="InterPro" id="IPR011146">
    <property type="entry name" value="HIT-like"/>
</dbReference>
<reference evidence="5" key="1">
    <citation type="submission" date="2017-09" db="EMBL/GenBank/DDBJ databases">
        <title>Depth-based differentiation of microbial function through sediment-hosted aquifers and enrichment of novel symbionts in the deep terrestrial subsurface.</title>
        <authorList>
            <person name="Probst A.J."/>
            <person name="Ladd B."/>
            <person name="Jarett J.K."/>
            <person name="Geller-Mcgrath D.E."/>
            <person name="Sieber C.M.K."/>
            <person name="Emerson J.B."/>
            <person name="Anantharaman K."/>
            <person name="Thomas B.C."/>
            <person name="Malmstrom R."/>
            <person name="Stieglmeier M."/>
            <person name="Klingl A."/>
            <person name="Woyke T."/>
            <person name="Ryan C.M."/>
            <person name="Banfield J.F."/>
        </authorList>
    </citation>
    <scope>NUCLEOTIDE SEQUENCE [LARGE SCALE GENOMIC DNA]</scope>
</reference>
<organism evidence="4 5">
    <name type="scientific">Candidatus Portnoybacteria bacterium CG06_land_8_20_14_3_00_39_12</name>
    <dbReference type="NCBI Taxonomy" id="1974809"/>
    <lineage>
        <taxon>Bacteria</taxon>
        <taxon>Candidatus Portnoyibacteriota</taxon>
    </lineage>
</organism>
<evidence type="ECO:0000313" key="4">
    <source>
        <dbReference type="EMBL" id="PIU75273.1"/>
    </source>
</evidence>
<keyword evidence="2" id="KW-1133">Transmembrane helix</keyword>
<evidence type="ECO:0000313" key="5">
    <source>
        <dbReference type="Proteomes" id="UP000228775"/>
    </source>
</evidence>
<comment type="caution">
    <text evidence="1">Lacks conserved residue(s) required for the propagation of feature annotation.</text>
</comment>
<feature type="transmembrane region" description="Helical" evidence="2">
    <location>
        <begin position="6"/>
        <end position="24"/>
    </location>
</feature>
<feature type="domain" description="HIT" evidence="3">
    <location>
        <begin position="51"/>
        <end position="155"/>
    </location>
</feature>
<keyword evidence="2" id="KW-0812">Transmembrane</keyword>
<dbReference type="PROSITE" id="PS51084">
    <property type="entry name" value="HIT_2"/>
    <property type="match status" value="1"/>
</dbReference>
<dbReference type="Proteomes" id="UP000228775">
    <property type="component" value="Unassembled WGS sequence"/>
</dbReference>
<keyword evidence="2" id="KW-0472">Membrane</keyword>
<evidence type="ECO:0000259" key="3">
    <source>
        <dbReference type="PROSITE" id="PS51084"/>
    </source>
</evidence>
<gene>
    <name evidence="4" type="ORF">COS76_01635</name>
</gene>
<dbReference type="Gene3D" id="3.30.428.10">
    <property type="entry name" value="HIT-like"/>
    <property type="match status" value="1"/>
</dbReference>
<dbReference type="AlphaFoldDB" id="A0A2M7AXI6"/>
<evidence type="ECO:0000256" key="2">
    <source>
        <dbReference type="SAM" id="Phobius"/>
    </source>
</evidence>
<dbReference type="InterPro" id="IPR036265">
    <property type="entry name" value="HIT-like_sf"/>
</dbReference>
<dbReference type="EMBL" id="PEVY01000036">
    <property type="protein sequence ID" value="PIU75273.1"/>
    <property type="molecule type" value="Genomic_DNA"/>
</dbReference>
<name>A0A2M7AXI6_9BACT</name>
<proteinExistence type="predicted"/>
<evidence type="ECO:0000256" key="1">
    <source>
        <dbReference type="PROSITE-ProRule" id="PRU00464"/>
    </source>
</evidence>
<comment type="caution">
    <text evidence="4">The sequence shown here is derived from an EMBL/GenBank/DDBJ whole genome shotgun (WGS) entry which is preliminary data.</text>
</comment>
<accession>A0A2M7AXI6</accession>